<dbReference type="PANTHER" id="PTHR33630:SF9">
    <property type="entry name" value="CUTINASE 4"/>
    <property type="match status" value="1"/>
</dbReference>
<dbReference type="AlphaFoldDB" id="A0A1H9SSS2"/>
<dbReference type="Proteomes" id="UP000198929">
    <property type="component" value="Unassembled WGS sequence"/>
</dbReference>
<feature type="transmembrane region" description="Helical" evidence="5">
    <location>
        <begin position="30"/>
        <end position="50"/>
    </location>
</feature>
<keyword evidence="7" id="KW-1185">Reference proteome</keyword>
<evidence type="ECO:0000256" key="2">
    <source>
        <dbReference type="ARBA" id="ARBA00022487"/>
    </source>
</evidence>
<dbReference type="InterPro" id="IPR000675">
    <property type="entry name" value="Cutinase/axe"/>
</dbReference>
<evidence type="ECO:0000256" key="4">
    <source>
        <dbReference type="ARBA" id="ARBA00023157"/>
    </source>
</evidence>
<accession>A0A1H9SSS2</accession>
<keyword evidence="3" id="KW-0378">Hydrolase</keyword>
<evidence type="ECO:0000313" key="6">
    <source>
        <dbReference type="EMBL" id="SER87914.1"/>
    </source>
</evidence>
<name>A0A1H9SSS2_9CORY</name>
<dbReference type="SUPFAM" id="SSF53474">
    <property type="entry name" value="alpha/beta-Hydrolases"/>
    <property type="match status" value="1"/>
</dbReference>
<sequence length="330" mass="35939">MGSENRLNPCVQLFMEGLSVHNSLSIRKRLPVVLAAVITAVVGTIVPIAVNPPEADAQHRCPAVAVVAARGSGQNSQVYRTQYSYQAPWVSNGWEGETIRAFLRKSENRYVDTHGGNSLMKDVEVLGLEPRYYPALYPDYTVPDVAQPQTVVQLGLLAAQLAMPALQTVTRAANEFIGSVQHGRTGVMDMIRDYENSTGCRPSYVLVGFSQGAMVLHEHERELARRGQLAGVLYMGNPMTNHADPSTMGVAGGGAGGILGNMPLNSRTAAATPNRVNYCLPLDGVCDTSPQVLQASRFNGGNHGRYFLWNSHWDNQVADSFGHWVDQVRY</sequence>
<dbReference type="InterPro" id="IPR029058">
    <property type="entry name" value="AB_hydrolase_fold"/>
</dbReference>
<reference evidence="7" key="1">
    <citation type="submission" date="2016-10" db="EMBL/GenBank/DDBJ databases">
        <authorList>
            <person name="Varghese N."/>
            <person name="Submissions S."/>
        </authorList>
    </citation>
    <scope>NUCLEOTIDE SEQUENCE [LARGE SCALE GENOMIC DNA]</scope>
    <source>
        <strain evidence="7">DSM 20524</strain>
    </source>
</reference>
<dbReference type="STRING" id="1121357.SAMN05661109_01253"/>
<protein>
    <recommendedName>
        <fullName evidence="8">Cutinase</fullName>
    </recommendedName>
</protein>
<dbReference type="GO" id="GO:0052689">
    <property type="term" value="F:carboxylic ester hydrolase activity"/>
    <property type="evidence" value="ECO:0007669"/>
    <property type="project" value="UniProtKB-KW"/>
</dbReference>
<proteinExistence type="inferred from homology"/>
<gene>
    <name evidence="6" type="ORF">SAMN05661109_01253</name>
</gene>
<keyword evidence="5" id="KW-0812">Transmembrane</keyword>
<dbReference type="PANTHER" id="PTHR33630">
    <property type="entry name" value="CUTINASE RV1984C-RELATED-RELATED"/>
    <property type="match status" value="1"/>
</dbReference>
<evidence type="ECO:0000256" key="3">
    <source>
        <dbReference type="ARBA" id="ARBA00022801"/>
    </source>
</evidence>
<organism evidence="6 7">
    <name type="scientific">Corynebacterium cystitidis DSM 20524</name>
    <dbReference type="NCBI Taxonomy" id="1121357"/>
    <lineage>
        <taxon>Bacteria</taxon>
        <taxon>Bacillati</taxon>
        <taxon>Actinomycetota</taxon>
        <taxon>Actinomycetes</taxon>
        <taxon>Mycobacteriales</taxon>
        <taxon>Corynebacteriaceae</taxon>
        <taxon>Corynebacterium</taxon>
    </lineage>
</organism>
<evidence type="ECO:0000256" key="1">
    <source>
        <dbReference type="ARBA" id="ARBA00007534"/>
    </source>
</evidence>
<keyword evidence="5" id="KW-0472">Membrane</keyword>
<keyword evidence="4" id="KW-1015">Disulfide bond</keyword>
<evidence type="ECO:0000313" key="7">
    <source>
        <dbReference type="Proteomes" id="UP000198929"/>
    </source>
</evidence>
<keyword evidence="5" id="KW-1133">Transmembrane helix</keyword>
<comment type="similarity">
    <text evidence="1">Belongs to the cutinase family.</text>
</comment>
<dbReference type="Gene3D" id="3.40.50.1820">
    <property type="entry name" value="alpha/beta hydrolase"/>
    <property type="match status" value="1"/>
</dbReference>
<evidence type="ECO:0000256" key="5">
    <source>
        <dbReference type="SAM" id="Phobius"/>
    </source>
</evidence>
<keyword evidence="2" id="KW-0719">Serine esterase</keyword>
<dbReference type="SMART" id="SM01110">
    <property type="entry name" value="Cutinase"/>
    <property type="match status" value="1"/>
</dbReference>
<evidence type="ECO:0008006" key="8">
    <source>
        <dbReference type="Google" id="ProtNLM"/>
    </source>
</evidence>
<dbReference type="EMBL" id="FOGQ01000004">
    <property type="protein sequence ID" value="SER87914.1"/>
    <property type="molecule type" value="Genomic_DNA"/>
</dbReference>